<feature type="region of interest" description="Disordered" evidence="2">
    <location>
        <begin position="2861"/>
        <end position="2971"/>
    </location>
</feature>
<feature type="compositionally biased region" description="Low complexity" evidence="2">
    <location>
        <begin position="2896"/>
        <end position="2947"/>
    </location>
</feature>
<feature type="compositionally biased region" description="Acidic residues" evidence="2">
    <location>
        <begin position="2232"/>
        <end position="2244"/>
    </location>
</feature>
<evidence type="ECO:0000259" key="3">
    <source>
        <dbReference type="PROSITE" id="PS50290"/>
    </source>
</evidence>
<evidence type="ECO:0000256" key="2">
    <source>
        <dbReference type="SAM" id="MobiDB-lite"/>
    </source>
</evidence>
<evidence type="ECO:0000256" key="1">
    <source>
        <dbReference type="SAM" id="Coils"/>
    </source>
</evidence>
<feature type="non-terminal residue" evidence="5">
    <location>
        <position position="3038"/>
    </location>
</feature>
<dbReference type="Proteomes" id="UP001054857">
    <property type="component" value="Unassembled WGS sequence"/>
</dbReference>
<dbReference type="SUPFAM" id="SSF56112">
    <property type="entry name" value="Protein kinase-like (PK-like)"/>
    <property type="match status" value="1"/>
</dbReference>
<dbReference type="SMART" id="SM00146">
    <property type="entry name" value="PI3Kc"/>
    <property type="match status" value="1"/>
</dbReference>
<feature type="compositionally biased region" description="Low complexity" evidence="2">
    <location>
        <begin position="480"/>
        <end position="491"/>
    </location>
</feature>
<dbReference type="PROSITE" id="PS51190">
    <property type="entry name" value="FATC"/>
    <property type="match status" value="1"/>
</dbReference>
<evidence type="ECO:0000313" key="6">
    <source>
        <dbReference type="Proteomes" id="UP001054857"/>
    </source>
</evidence>
<feature type="compositionally biased region" description="Basic residues" evidence="2">
    <location>
        <begin position="436"/>
        <end position="446"/>
    </location>
</feature>
<keyword evidence="1" id="KW-0175">Coiled coil</keyword>
<feature type="region of interest" description="Disordered" evidence="2">
    <location>
        <begin position="611"/>
        <end position="634"/>
    </location>
</feature>
<dbReference type="PANTHER" id="PTHR11139:SF124">
    <property type="entry name" value="NON-SPECIFIC SERINE_THREONINE PROTEIN KINASE"/>
    <property type="match status" value="1"/>
</dbReference>
<dbReference type="EMBL" id="BMAR01000018">
    <property type="protein sequence ID" value="GFR47474.1"/>
    <property type="molecule type" value="Genomic_DNA"/>
</dbReference>
<dbReference type="InterPro" id="IPR036940">
    <property type="entry name" value="PI3/4_kinase_cat_sf"/>
</dbReference>
<feature type="region of interest" description="Disordered" evidence="2">
    <location>
        <begin position="979"/>
        <end position="1015"/>
    </location>
</feature>
<protein>
    <recommendedName>
        <fullName evidence="7">Non-specific serine/threonine protein kinase</fullName>
    </recommendedName>
</protein>
<dbReference type="Gene3D" id="1.10.1070.11">
    <property type="entry name" value="Phosphatidylinositol 3-/4-kinase, catalytic domain"/>
    <property type="match status" value="1"/>
</dbReference>
<organism evidence="5 6">
    <name type="scientific">Astrephomene gubernaculifera</name>
    <dbReference type="NCBI Taxonomy" id="47775"/>
    <lineage>
        <taxon>Eukaryota</taxon>
        <taxon>Viridiplantae</taxon>
        <taxon>Chlorophyta</taxon>
        <taxon>core chlorophytes</taxon>
        <taxon>Chlorophyceae</taxon>
        <taxon>CS clade</taxon>
        <taxon>Chlamydomonadales</taxon>
        <taxon>Astrephomenaceae</taxon>
        <taxon>Astrephomene</taxon>
    </lineage>
</organism>
<dbReference type="Pfam" id="PF02260">
    <property type="entry name" value="FATC"/>
    <property type="match status" value="1"/>
</dbReference>
<keyword evidence="6" id="KW-1185">Reference proteome</keyword>
<feature type="region of interest" description="Disordered" evidence="2">
    <location>
        <begin position="436"/>
        <end position="503"/>
    </location>
</feature>
<feature type="domain" description="PI3K/PI4K catalytic" evidence="3">
    <location>
        <begin position="1026"/>
        <end position="1389"/>
    </location>
</feature>
<evidence type="ECO:0000313" key="5">
    <source>
        <dbReference type="EMBL" id="GFR47474.1"/>
    </source>
</evidence>
<feature type="compositionally biased region" description="Acidic residues" evidence="2">
    <location>
        <begin position="2307"/>
        <end position="2325"/>
    </location>
</feature>
<comment type="caution">
    <text evidence="5">The sequence shown here is derived from an EMBL/GenBank/DDBJ whole genome shotgun (WGS) entry which is preliminary data.</text>
</comment>
<gene>
    <name evidence="5" type="ORF">Agub_g9203</name>
</gene>
<dbReference type="Pfam" id="PF00454">
    <property type="entry name" value="PI3_PI4_kinase"/>
    <property type="match status" value="1"/>
</dbReference>
<accession>A0AAD3DSU4</accession>
<dbReference type="GO" id="GO:0005634">
    <property type="term" value="C:nucleus"/>
    <property type="evidence" value="ECO:0007669"/>
    <property type="project" value="TreeGrafter"/>
</dbReference>
<dbReference type="InterPro" id="IPR000403">
    <property type="entry name" value="PI3/4_kinase_cat_dom"/>
</dbReference>
<feature type="compositionally biased region" description="Low complexity" evidence="2">
    <location>
        <begin position="2862"/>
        <end position="2877"/>
    </location>
</feature>
<dbReference type="Gene3D" id="3.30.1010.10">
    <property type="entry name" value="Phosphatidylinositol 3-kinase Catalytic Subunit, Chain A, domain 4"/>
    <property type="match status" value="1"/>
</dbReference>
<feature type="compositionally biased region" description="Acidic residues" evidence="2">
    <location>
        <begin position="2357"/>
        <end position="2367"/>
    </location>
</feature>
<sequence>DAFAWLLGMSLQASGSYEQALLSYNAFLAPQSAPAGSAGGGGGQAALVVAAELAAAAQAFVVERVGECYAALSDWSGLQGLIGAFSRTATAEPAVAGWWPGTAAAFEHRFRALAEYDTGSVTAAVPEAVPGDPTSFLLAGLHALSRSSSEAGPAPRAAAATTAQLPQATQRRPQDLLHQPLRDTTSQELSRLMERLRATALAEPTSQRELLLQSCCLRGVARALEGAAAGTPAAAVAAEGPWGGLLLPHAAAQGDASVLRSWGGHGLGFGLGRALLAPDGTLQAGSLRDVAVTGALLRVARAADPRVTLSSTRAISVEHIRAAAAAGNWGLAARLVQAAAASASASVSGAEGHSVGAAAIGGGARAVLSVAHSLISASAGRMLPSQVIELQFRALLPHLTSSQPPQPNFAVSSADADDLACALGTLARWMLRAGAAHHHNHHHHPHQQQQQRQPHPDPARGPVGPTGNQHAVTLEGAAGGVAAAGSGSARAQRMPPPGFPGQSSAAAQAQWLAAADWPVLSRALLAQLSAQHGQGHTPALPAGAAGPAAAAPVPVFRAFAVPEALLQAYHAPAACCLRALQLSTASARAWRAWGELLFRVTKEHRSKAAAVAQSPPQPLPAAPTTAAPIGGGGGGGEGDSSAALAVAGYGAAAVAYCRYLSLSYSQDDVAHPEELLPVLLQLLHVVVRHAGPIEQLLATQMAAVPPLAWSAVTPQLLAQLPGATGASRRLLAALLHAVGRAAPSLVLYPAVVEVRAADAVAAATPTASVGDVEGGVSASGVPSSTAGSMVPELRALLAGLGRSRPGLLAGVEVLVAEMERLTVLWDERWAALLTEVEVEIARRAVSLQAEAARVADDASLSPEQRQSLLASRYNTLMAPAVLLLERQLRATAAQPPETPHERRFVVTMLPRLRAAAAALRDGTGVTDWARPQAAWAPLRAVAAALARQQRQPLPCMAELSPRLAALVDTEVPMPGCNEVAGSLTSHHPPPRPGAGDVKATASGSSTGTPSAPASAPALATVTVTGVRGEVAALSTKTRPKRMALLGSDGRVYDYLLKGREDLRMDERLMQVLRAMQAMLQADPAAAARGLLATVRHYSVTPLGPRAGLIQWVPATTSLFSVFRDWQAASLERHAAMVAARQEGAAKAAAEGAPPPPEVEPPPAAAVSRPMDLFYATLVPALQERGLSSATPRREWPSDLLRAVFTSLASSAPRQLLERVLWAGGGSAALSWRRQQRYSRSLGVMSCVGHLLGLGDRHPDNILLEGRDAVVVHIDYNVCWDKGGKLRVPEVVPFRLTQMLSTALGVGGLEGAYRAAYEATLACLRRRREALVGLVDAVLSDPGVDWAVEREDMAARQDMELAVALNLFVSRAEEAQRHLQRVEEELAAALEGPGGALLAYLEAHTFAEAMRGAAAEAQQRIQQAKASLETANRVEAEARAIVSAAAQEAASLAAEAETLSAAVPQLLQQCGAWAQQHTATLGVLREGSFLEGTLTSGTSWRVNESGCALGLLAPLAVPGPVPLNAGTPLAVLPAVLGGDGLALSRLPEELLGTCRDCDCRAADLLSRREAALSDALSALTQYGTIVRKLLPPSYPAASYHHRWAQALSAFAAGGLSLPAVAQAQALAPREPNPADVAAAWQALRGSHRLATAAALVLAPGCPDAVAAMAGHVAGARVSGRELAGAVAAAARALSEAHGAAEVEVAATAAPGGELLVRNLAQLLVRHRYGQLEAQNRAENRQQPKIVWSAKAADDAAAAAAAAGVLCQVVRSVQSRLKKVKVSCIAHNTLDALSPESGGPASVDSAVVAAYSRVGGEVAGLAAAAAAIADAGLSEAVFGSAAGAPSLRHNGGGSSSALQTLTVAESRMWPSAGLMSGAAGRGGAPPLPWLAAAAEACGRWPELQHRLLADVAPELAGQLHVSGSAAGGGSGGALAANGLPVEHPLSQAAMDLHGLLHPIEEALHAGKDCHTRLEALAELTATYHERAADLSYRLGGAAGVGGEPPPPLQPHEHANLQAELQALNAAWASRESVAAGLTAAAGRAAGALAEALGRLYAAVLGPARLPLALQTHEGAAAALAAAAETARMSGEGGWAESGAGGHAAAAALLAWWDAATEAHERLWRSEDGDVPRTDSNSAFAVSGNELPPVMRPLWRCVEAARLVARSLGACQAVRLAAPSGTDGSLAEVYGTAVQQLARHAAEYAVARLVPHLEHHLTALAAQLEATSGPPEEQQQLEEEEAGEEELLGCRQGGMEVGSAGDTAGGTSAASEPKLVPFTDFDPGMAGQGELLGGLEDEDSADGGDAAGDGWDDYGGEDMGDGGDDDGDGGSGGYDLDLGLDLDLDDGFGGAGDLDGGDNAQEDGAEVDMEEETLADRSWQVSRAGSGELALGKVPGGLETSAGAPPVSVEEVLPLMERLVAVAAAAAISATSASLDPTRPGGPSWAAGPEARVTRAARLQRLAAYEWLHEHHLLQALPAGDPRVGQALTQFFAAQAADPLQPSSRVTASSRLALLTQLQTALDALPQLQQAVSMWEAGSGGAVGQVMALLQGVPEQFPVDPALAAQRAGVLMGRRQHWLAESCAVAMRACQVSEALLQFEYSRQGITWGSDGAAVADGFASHSQLLGRAEVLATLAAGGSEAGRAAAVAEASQRASEAVRQAADARYALEVAQYEEVAASSQLQAHQSLLVSRAFDLPPAVTELEPCARALRQLLASKLGPALKELTSVSAHHSAASDVASVAAAVTSHFERSRQAVEALTEALPATAAALSAVDAAAPLPAEMATEVGFLSAQLLGGEEAANTVRERALALLQHMAGPTAALQPVVHVITELPRAVAQLSAELNTLAAAAGSIAAAVESKHLLPPVDDPSQQQQPQQPSGANTPLLAASGASATDLQATEGASAGVTAGAGAESESATGAATMPSSASASATRAPSPAPNASAAAAPAAVMPPAPDHLQHHRSRRSAADEARRRAFAAGALRRFITKLEGREGEGAGTGAQAAGAPAAPLSVTEQVDLLVRQATSVDRLSQMYEGWTAWL</sequence>
<feature type="domain" description="FATC" evidence="4">
    <location>
        <begin position="3006"/>
        <end position="3038"/>
    </location>
</feature>
<dbReference type="FunFam" id="1.10.1070.11:FF:000096">
    <property type="entry name" value="Phosphatidylinositol 3-kinase-related protein kinase"/>
    <property type="match status" value="1"/>
</dbReference>
<feature type="region of interest" description="Disordered" evidence="2">
    <location>
        <begin position="2222"/>
        <end position="2367"/>
    </location>
</feature>
<name>A0AAD3DSU4_9CHLO</name>
<dbReference type="InterPro" id="IPR003152">
    <property type="entry name" value="FATC_dom"/>
</dbReference>
<evidence type="ECO:0000259" key="4">
    <source>
        <dbReference type="PROSITE" id="PS51190"/>
    </source>
</evidence>
<reference evidence="5 6" key="1">
    <citation type="journal article" date="2021" name="Sci. Rep.">
        <title>Genome sequencing of the multicellular alga Astrephomene provides insights into convergent evolution of germ-soma differentiation.</title>
        <authorList>
            <person name="Yamashita S."/>
            <person name="Yamamoto K."/>
            <person name="Matsuzaki R."/>
            <person name="Suzuki S."/>
            <person name="Yamaguchi H."/>
            <person name="Hirooka S."/>
            <person name="Minakuchi Y."/>
            <person name="Miyagishima S."/>
            <person name="Kawachi M."/>
            <person name="Toyoda A."/>
            <person name="Nozaki H."/>
        </authorList>
    </citation>
    <scope>NUCLEOTIDE SEQUENCE [LARGE SCALE GENOMIC DNA]</scope>
    <source>
        <strain evidence="5 6">NIES-4017</strain>
    </source>
</reference>
<dbReference type="PROSITE" id="PS50290">
    <property type="entry name" value="PI3_4_KINASE_3"/>
    <property type="match status" value="1"/>
</dbReference>
<feature type="coiled-coil region" evidence="1">
    <location>
        <begin position="1364"/>
        <end position="1433"/>
    </location>
</feature>
<proteinExistence type="predicted"/>
<feature type="compositionally biased region" description="Low complexity" evidence="2">
    <location>
        <begin position="999"/>
        <end position="1015"/>
    </location>
</feature>
<dbReference type="PANTHER" id="PTHR11139">
    <property type="entry name" value="ATAXIA TELANGIECTASIA MUTATED ATM -RELATED"/>
    <property type="match status" value="1"/>
</dbReference>
<dbReference type="SMART" id="SM01343">
    <property type="entry name" value="FATC"/>
    <property type="match status" value="1"/>
</dbReference>
<dbReference type="InterPro" id="IPR011009">
    <property type="entry name" value="Kinase-like_dom_sf"/>
</dbReference>
<dbReference type="InterPro" id="IPR050517">
    <property type="entry name" value="DDR_Repair_Kinase"/>
</dbReference>
<dbReference type="GO" id="GO:0004674">
    <property type="term" value="F:protein serine/threonine kinase activity"/>
    <property type="evidence" value="ECO:0007669"/>
    <property type="project" value="TreeGrafter"/>
</dbReference>
<feature type="compositionally biased region" description="Low complexity" evidence="2">
    <location>
        <begin position="2255"/>
        <end position="2268"/>
    </location>
</feature>
<evidence type="ECO:0008006" key="7">
    <source>
        <dbReference type="Google" id="ProtNLM"/>
    </source>
</evidence>